<organism evidence="1">
    <name type="scientific">Arion vulgaris</name>
    <dbReference type="NCBI Taxonomy" id="1028688"/>
    <lineage>
        <taxon>Eukaryota</taxon>
        <taxon>Metazoa</taxon>
        <taxon>Spiralia</taxon>
        <taxon>Lophotrochozoa</taxon>
        <taxon>Mollusca</taxon>
        <taxon>Gastropoda</taxon>
        <taxon>Heterobranchia</taxon>
        <taxon>Euthyneura</taxon>
        <taxon>Panpulmonata</taxon>
        <taxon>Eupulmonata</taxon>
        <taxon>Stylommatophora</taxon>
        <taxon>Helicina</taxon>
        <taxon>Arionoidea</taxon>
        <taxon>Arionidae</taxon>
        <taxon>Arion</taxon>
    </lineage>
</organism>
<protein>
    <submittedName>
        <fullName evidence="1">Uncharacterized protein</fullName>
    </submittedName>
</protein>
<reference evidence="1" key="1">
    <citation type="submission" date="2014-12" db="EMBL/GenBank/DDBJ databases">
        <title>Insight into the proteome of Arion vulgaris.</title>
        <authorList>
            <person name="Aradska J."/>
            <person name="Bulat T."/>
            <person name="Smidak R."/>
            <person name="Sarate P."/>
            <person name="Gangsoo J."/>
            <person name="Sialana F."/>
            <person name="Bilban M."/>
            <person name="Lubec G."/>
        </authorList>
    </citation>
    <scope>NUCLEOTIDE SEQUENCE</scope>
    <source>
        <tissue evidence="1">Skin</tissue>
    </source>
</reference>
<proteinExistence type="predicted"/>
<name>A0A0B7A5D6_9EUPU</name>
<dbReference type="EMBL" id="HACG01028977">
    <property type="protein sequence ID" value="CEK75842.1"/>
    <property type="molecule type" value="Transcribed_RNA"/>
</dbReference>
<accession>A0A0B7A5D6</accession>
<dbReference type="AlphaFoldDB" id="A0A0B7A5D6"/>
<evidence type="ECO:0000313" key="1">
    <source>
        <dbReference type="EMBL" id="CEK75842.1"/>
    </source>
</evidence>
<sequence>MINNTVTDPIVDIKQELDCEDEGSTEIKATLLEENIKLENSHETSYDDINTEDLKVNVNKFDNLELDMSEMEEIRQSCLYEENEEVMSEQNISTEKTVNKEGDKCSTVDKDSPDWQPREVIDSANVKVCQIMTIDYDIIENKNSVVLHSRFDDSLLEDEICVSETSSQQNLSNAESEIFMNDHYFSRKSATGKLYKCDVC</sequence>
<feature type="non-terminal residue" evidence="1">
    <location>
        <position position="200"/>
    </location>
</feature>
<gene>
    <name evidence="1" type="primary">ORF97262</name>
</gene>